<dbReference type="AlphaFoldDB" id="A0A2G9YTM5"/>
<accession>A0A2G9YTM5</accession>
<dbReference type="PROSITE" id="PS51061">
    <property type="entry name" value="R3H"/>
    <property type="match status" value="1"/>
</dbReference>
<feature type="domain" description="R3H" evidence="1">
    <location>
        <begin position="87"/>
        <end position="153"/>
    </location>
</feature>
<dbReference type="CDD" id="cd02644">
    <property type="entry name" value="R3H_jag"/>
    <property type="match status" value="1"/>
</dbReference>
<dbReference type="Pfam" id="PF01424">
    <property type="entry name" value="R3H"/>
    <property type="match status" value="1"/>
</dbReference>
<dbReference type="InterPro" id="IPR001374">
    <property type="entry name" value="R3H_dom"/>
</dbReference>
<protein>
    <recommendedName>
        <fullName evidence="1">R3H domain-containing protein</fullName>
    </recommendedName>
</protein>
<evidence type="ECO:0000259" key="1">
    <source>
        <dbReference type="PROSITE" id="PS51061"/>
    </source>
</evidence>
<dbReference type="GO" id="GO:0003723">
    <property type="term" value="F:RNA binding"/>
    <property type="evidence" value="ECO:0007669"/>
    <property type="project" value="InterPro"/>
</dbReference>
<comment type="caution">
    <text evidence="2">The sequence shown here is derived from an EMBL/GenBank/DDBJ whole genome shotgun (WGS) entry which is preliminary data.</text>
</comment>
<gene>
    <name evidence="2" type="ORF">COX37_03115</name>
</gene>
<dbReference type="SMART" id="SM00393">
    <property type="entry name" value="R3H"/>
    <property type="match status" value="1"/>
</dbReference>
<proteinExistence type="predicted"/>
<name>A0A2G9YTM5_9BACT</name>
<evidence type="ECO:0000313" key="3">
    <source>
        <dbReference type="Proteomes" id="UP000229976"/>
    </source>
</evidence>
<sequence>MLSQENLEIIKKTVSEFFEKTSFACEIEFLPQDGLTLPVNLECEESQILIGEGGQTLFEIQHILRSMLRKKISEPFFLDIDISNYKKKKCDQLKETARRMADEVSLYRTEKEMASMSAYERRIIHMELADRSDVVTDSIGEGLERRIIVKPKNL</sequence>
<dbReference type="InterPro" id="IPR015946">
    <property type="entry name" value="KH_dom-like_a/b"/>
</dbReference>
<dbReference type="SUPFAM" id="SSF82708">
    <property type="entry name" value="R3H domain"/>
    <property type="match status" value="1"/>
</dbReference>
<dbReference type="PANTHER" id="PTHR35800:SF1">
    <property type="entry name" value="RNA-BINDING PROTEIN KHPB"/>
    <property type="match status" value="1"/>
</dbReference>
<organism evidence="2 3">
    <name type="scientific">Candidatus Nealsonbacteria bacterium CG23_combo_of_CG06-09_8_20_14_all_39_17</name>
    <dbReference type="NCBI Taxonomy" id="1974722"/>
    <lineage>
        <taxon>Bacteria</taxon>
        <taxon>Candidatus Nealsoniibacteriota</taxon>
    </lineage>
</organism>
<dbReference type="EMBL" id="PCRO01000037">
    <property type="protein sequence ID" value="PIP22605.1"/>
    <property type="molecule type" value="Genomic_DNA"/>
</dbReference>
<dbReference type="Gene3D" id="3.30.1370.50">
    <property type="entry name" value="R3H-like domain"/>
    <property type="match status" value="1"/>
</dbReference>
<dbReference type="PANTHER" id="PTHR35800">
    <property type="entry name" value="PROTEIN JAG"/>
    <property type="match status" value="1"/>
</dbReference>
<dbReference type="InterPro" id="IPR036867">
    <property type="entry name" value="R3H_dom_sf"/>
</dbReference>
<dbReference type="InterPro" id="IPR034079">
    <property type="entry name" value="R3H_KhpB"/>
</dbReference>
<reference evidence="2 3" key="1">
    <citation type="submission" date="2017-09" db="EMBL/GenBank/DDBJ databases">
        <title>Depth-based differentiation of microbial function through sediment-hosted aquifers and enrichment of novel symbionts in the deep terrestrial subsurface.</title>
        <authorList>
            <person name="Probst A.J."/>
            <person name="Ladd B."/>
            <person name="Jarett J.K."/>
            <person name="Geller-Mcgrath D.E."/>
            <person name="Sieber C.M."/>
            <person name="Emerson J.B."/>
            <person name="Anantharaman K."/>
            <person name="Thomas B.C."/>
            <person name="Malmstrom R."/>
            <person name="Stieglmeier M."/>
            <person name="Klingl A."/>
            <person name="Woyke T."/>
            <person name="Ryan C.M."/>
            <person name="Banfield J.F."/>
        </authorList>
    </citation>
    <scope>NUCLEOTIDE SEQUENCE [LARGE SCALE GENOMIC DNA]</scope>
    <source>
        <strain evidence="2">CG23_combo_of_CG06-09_8_20_14_all_39_17</strain>
    </source>
</reference>
<dbReference type="Proteomes" id="UP000229976">
    <property type="component" value="Unassembled WGS sequence"/>
</dbReference>
<dbReference type="InterPro" id="IPR039247">
    <property type="entry name" value="KhpB"/>
</dbReference>
<evidence type="ECO:0000313" key="2">
    <source>
        <dbReference type="EMBL" id="PIP22605.1"/>
    </source>
</evidence>
<dbReference type="Gene3D" id="3.30.300.20">
    <property type="match status" value="1"/>
</dbReference>